<dbReference type="GO" id="GO:0003677">
    <property type="term" value="F:DNA binding"/>
    <property type="evidence" value="ECO:0007669"/>
    <property type="project" value="UniProtKB-KW"/>
</dbReference>
<dbReference type="InterPro" id="IPR011711">
    <property type="entry name" value="GntR_C"/>
</dbReference>
<keyword evidence="3" id="KW-0804">Transcription</keyword>
<keyword evidence="2" id="KW-0238">DNA-binding</keyword>
<dbReference type="InterPro" id="IPR000524">
    <property type="entry name" value="Tscrpt_reg_HTH_GntR"/>
</dbReference>
<dbReference type="SUPFAM" id="SSF48008">
    <property type="entry name" value="GntR ligand-binding domain-like"/>
    <property type="match status" value="1"/>
</dbReference>
<reference evidence="5 6" key="1">
    <citation type="submission" date="2017-06" db="EMBL/GenBank/DDBJ databases">
        <authorList>
            <person name="Kim H.J."/>
            <person name="Triplett B.A."/>
        </authorList>
    </citation>
    <scope>NUCLEOTIDE SEQUENCE [LARGE SCALE GENOMIC DNA]</scope>
    <source>
        <strain evidence="5 6">CGMCC 4.1858</strain>
    </source>
</reference>
<dbReference type="Gene3D" id="1.10.10.10">
    <property type="entry name" value="Winged helix-like DNA-binding domain superfamily/Winged helix DNA-binding domain"/>
    <property type="match status" value="1"/>
</dbReference>
<evidence type="ECO:0000259" key="4">
    <source>
        <dbReference type="PROSITE" id="PS50949"/>
    </source>
</evidence>
<dbReference type="Pfam" id="PF00392">
    <property type="entry name" value="GntR"/>
    <property type="match status" value="1"/>
</dbReference>
<dbReference type="Pfam" id="PF07729">
    <property type="entry name" value="FCD"/>
    <property type="match status" value="1"/>
</dbReference>
<evidence type="ECO:0000256" key="1">
    <source>
        <dbReference type="ARBA" id="ARBA00023015"/>
    </source>
</evidence>
<protein>
    <submittedName>
        <fullName evidence="5">Transcriptional regulator, GntR family</fullName>
    </submittedName>
</protein>
<dbReference type="InterPro" id="IPR008920">
    <property type="entry name" value="TF_FadR/GntR_C"/>
</dbReference>
<dbReference type="PANTHER" id="PTHR43537:SF51">
    <property type="entry name" value="HTH-TYPE TRANSCRIPTIONAL REGULATOR LGOR-RELATED"/>
    <property type="match status" value="1"/>
</dbReference>
<dbReference type="InterPro" id="IPR036388">
    <property type="entry name" value="WH-like_DNA-bd_sf"/>
</dbReference>
<dbReference type="SMART" id="SM00895">
    <property type="entry name" value="FCD"/>
    <property type="match status" value="1"/>
</dbReference>
<dbReference type="Proteomes" id="UP000198280">
    <property type="component" value="Unassembled WGS sequence"/>
</dbReference>
<dbReference type="GO" id="GO:0003700">
    <property type="term" value="F:DNA-binding transcription factor activity"/>
    <property type="evidence" value="ECO:0007669"/>
    <property type="project" value="InterPro"/>
</dbReference>
<dbReference type="SUPFAM" id="SSF46785">
    <property type="entry name" value="Winged helix' DNA-binding domain"/>
    <property type="match status" value="1"/>
</dbReference>
<dbReference type="EMBL" id="FZOF01000003">
    <property type="protein sequence ID" value="SNS11712.1"/>
    <property type="molecule type" value="Genomic_DNA"/>
</dbReference>
<gene>
    <name evidence="5" type="ORF">SAMN05216252_103208</name>
</gene>
<evidence type="ECO:0000313" key="5">
    <source>
        <dbReference type="EMBL" id="SNS11712.1"/>
    </source>
</evidence>
<keyword evidence="1" id="KW-0805">Transcription regulation</keyword>
<proteinExistence type="predicted"/>
<feature type="domain" description="HTH gntR-type" evidence="4">
    <location>
        <begin position="1"/>
        <end position="67"/>
    </location>
</feature>
<dbReference type="Gene3D" id="1.20.120.530">
    <property type="entry name" value="GntR ligand-binding domain-like"/>
    <property type="match status" value="1"/>
</dbReference>
<dbReference type="AlphaFoldDB" id="A0A239BVQ1"/>
<name>A0A239BVQ1_9ACTN</name>
<sequence>MQQTDAARTRLRELILDGVYAPGQRLTELEAAAVLAMSRTPVREAFRALVADGLVRSAGRGVSVVELGPQALRHAYQVRGVLEGLTAELAAERQRRGEMAPAELTALERLAADAQEATAAGRLAEAVRHNRRFHGRIATLSANPVAAASLERLWDQIQVSTRRSLAAPERPDQVAAQHRRLLAAIAAGRAEEAHAAAREHVMDTCAAHERDGTEEER</sequence>
<evidence type="ECO:0000256" key="3">
    <source>
        <dbReference type="ARBA" id="ARBA00023163"/>
    </source>
</evidence>
<accession>A0A239BVQ1</accession>
<dbReference type="PANTHER" id="PTHR43537">
    <property type="entry name" value="TRANSCRIPTIONAL REGULATOR, GNTR FAMILY"/>
    <property type="match status" value="1"/>
</dbReference>
<evidence type="ECO:0000313" key="6">
    <source>
        <dbReference type="Proteomes" id="UP000198280"/>
    </source>
</evidence>
<organism evidence="5 6">
    <name type="scientific">Actinacidiphila glaucinigra</name>
    <dbReference type="NCBI Taxonomy" id="235986"/>
    <lineage>
        <taxon>Bacteria</taxon>
        <taxon>Bacillati</taxon>
        <taxon>Actinomycetota</taxon>
        <taxon>Actinomycetes</taxon>
        <taxon>Kitasatosporales</taxon>
        <taxon>Streptomycetaceae</taxon>
        <taxon>Actinacidiphila</taxon>
    </lineage>
</organism>
<dbReference type="PROSITE" id="PS50949">
    <property type="entry name" value="HTH_GNTR"/>
    <property type="match status" value="1"/>
</dbReference>
<dbReference type="OrthoDB" id="5182935at2"/>
<dbReference type="RefSeq" id="WP_089222899.1">
    <property type="nucleotide sequence ID" value="NZ_FZOF01000003.1"/>
</dbReference>
<evidence type="ECO:0000256" key="2">
    <source>
        <dbReference type="ARBA" id="ARBA00023125"/>
    </source>
</evidence>
<keyword evidence="6" id="KW-1185">Reference proteome</keyword>
<dbReference type="SMART" id="SM00345">
    <property type="entry name" value="HTH_GNTR"/>
    <property type="match status" value="1"/>
</dbReference>
<dbReference type="InterPro" id="IPR036390">
    <property type="entry name" value="WH_DNA-bd_sf"/>
</dbReference>